<dbReference type="FunFam" id="2.10.25.10:FF:000038">
    <property type="entry name" value="Fibrillin 2"/>
    <property type="match status" value="1"/>
</dbReference>
<dbReference type="SMART" id="SM00220">
    <property type="entry name" value="S_TKc"/>
    <property type="match status" value="1"/>
</dbReference>
<feature type="domain" description="EGF-like" evidence="24">
    <location>
        <begin position="286"/>
        <end position="325"/>
    </location>
</feature>
<keyword evidence="14" id="KW-1015">Disulfide bond</keyword>
<evidence type="ECO:0000256" key="3">
    <source>
        <dbReference type="ARBA" id="ARBA00022536"/>
    </source>
</evidence>
<comment type="catalytic activity">
    <reaction evidence="16">
        <text>L-seryl-[protein] + ATP = O-phospho-L-seryl-[protein] + ADP + H(+)</text>
        <dbReference type="Rhea" id="RHEA:17989"/>
        <dbReference type="Rhea" id="RHEA-COMP:9863"/>
        <dbReference type="Rhea" id="RHEA-COMP:11604"/>
        <dbReference type="ChEBI" id="CHEBI:15378"/>
        <dbReference type="ChEBI" id="CHEBI:29999"/>
        <dbReference type="ChEBI" id="CHEBI:30616"/>
        <dbReference type="ChEBI" id="CHEBI:83421"/>
        <dbReference type="ChEBI" id="CHEBI:456216"/>
    </reaction>
</comment>
<dbReference type="GO" id="GO:0007166">
    <property type="term" value="P:cell surface receptor signaling pathway"/>
    <property type="evidence" value="ECO:0007669"/>
    <property type="project" value="InterPro"/>
</dbReference>
<feature type="transmembrane region" description="Helical" evidence="21">
    <location>
        <begin position="341"/>
        <end position="367"/>
    </location>
</feature>
<evidence type="ECO:0000256" key="7">
    <source>
        <dbReference type="ARBA" id="ARBA00022729"/>
    </source>
</evidence>
<dbReference type="GO" id="GO:0005524">
    <property type="term" value="F:ATP binding"/>
    <property type="evidence" value="ECO:0007669"/>
    <property type="project" value="UniProtKB-UniRule"/>
</dbReference>
<feature type="domain" description="Protein kinase" evidence="23">
    <location>
        <begin position="417"/>
        <end position="699"/>
    </location>
</feature>
<dbReference type="AlphaFoldDB" id="A0A1S2Y502"/>
<feature type="signal peptide" evidence="22">
    <location>
        <begin position="1"/>
        <end position="24"/>
    </location>
</feature>
<evidence type="ECO:0000256" key="13">
    <source>
        <dbReference type="ARBA" id="ARBA00023136"/>
    </source>
</evidence>
<dbReference type="Pfam" id="PF13947">
    <property type="entry name" value="GUB_WAK_bind"/>
    <property type="match status" value="1"/>
</dbReference>
<dbReference type="GO" id="GO:0005509">
    <property type="term" value="F:calcium ion binding"/>
    <property type="evidence" value="ECO:0007669"/>
    <property type="project" value="InterPro"/>
</dbReference>
<dbReference type="InterPro" id="IPR045274">
    <property type="entry name" value="WAK-like"/>
</dbReference>
<keyword evidence="10" id="KW-0418">Kinase</keyword>
<dbReference type="SMART" id="SM00181">
    <property type="entry name" value="EGF"/>
    <property type="match status" value="2"/>
</dbReference>
<dbReference type="PROSITE" id="PS00107">
    <property type="entry name" value="PROTEIN_KINASE_ATP"/>
    <property type="match status" value="1"/>
</dbReference>
<evidence type="ECO:0000256" key="10">
    <source>
        <dbReference type="ARBA" id="ARBA00022777"/>
    </source>
</evidence>
<dbReference type="PROSITE" id="PS00010">
    <property type="entry name" value="ASX_HYDROXYL"/>
    <property type="match status" value="1"/>
</dbReference>
<dbReference type="PANTHER" id="PTHR27005">
    <property type="entry name" value="WALL-ASSOCIATED RECEPTOR KINASE-LIKE 21"/>
    <property type="match status" value="1"/>
</dbReference>
<dbReference type="SMART" id="SM00179">
    <property type="entry name" value="EGF_CA"/>
    <property type="match status" value="1"/>
</dbReference>
<evidence type="ECO:0000256" key="14">
    <source>
        <dbReference type="ARBA" id="ARBA00023157"/>
    </source>
</evidence>
<sequence>MEVKGIVLLTIIVALLSFVGSVSSTQFLTGCNYTCGNSKIPYPFGIGNSTEQGNAPCYLDPKFELSCVNNSILYIGNLQVLDIDILHTQMEVLFYVSKYYGYEYEENTKPTLNTEWLSISSKENKFITVGCDSYGYLDSTYNSNTYSTGCLTRCHGNEMFDNGTCSGIGCCQVDIPSRMRNITVEAFSFNESLLPSRICRTYSFVVKNNNYSFSSTHLKGLPFKEVPIVLDWHVGEFEDNCSTVSKKNYACMNNSFCDDKHTDFGYRCKCNKNYEGNPYHPDGCTDINECETPNHGGCKSKANCNNSDGNYNCFCPVGQFGDGTKGGTGCQPVKPHDRNGYLMLLTLIGVGAVLIVVFVGIILYSIYQKSRLIKLKKKFYKQNGGSILEQKLGQRKDSSQIAHIFSESEIRKATNNYDESLIIGRGGFGTVFKGELADNTIVAVKKSKTIDASQIDQFINEVDVVSQINHRNVVKLLGCCLETQVPLLVYEFITNGTLSDFIHTQVKVNNETWKTRLKIAAEVAGALSYLHSAATIPIIHRDVKSDNILLDGTDTAKVSDFGASRLVPLDQTEVATMVQGTIGYLDPEYMQTSQLTEKSDVYSFGVVLVELLTGEKPFCFGRPEETRNLAMYFLSFLKKGSLFQVIQGGMLNEGNKQEIKEVAILAAECLRVKGEERPTMKEVAMELEGMRLMEKHSWINEDINVEESHYLLNESSSSIYEHGDSSKHGDIGYDSLKDHALIVMDDGR</sequence>
<dbReference type="PaxDb" id="3827-XP_004498620.1"/>
<dbReference type="FunFam" id="3.30.200.20:FF:000043">
    <property type="entry name" value="Wall-associated receptor kinase 2"/>
    <property type="match status" value="1"/>
</dbReference>
<dbReference type="InterPro" id="IPR008271">
    <property type="entry name" value="Ser/Thr_kinase_AS"/>
</dbReference>
<evidence type="ECO:0000256" key="22">
    <source>
        <dbReference type="SAM" id="SignalP"/>
    </source>
</evidence>
<comment type="subcellular location">
    <subcellularLocation>
        <location evidence="1">Membrane</location>
        <topology evidence="1">Single-pass type I membrane protein</topology>
    </subcellularLocation>
</comment>
<keyword evidence="9 20" id="KW-0547">Nucleotide-binding</keyword>
<keyword evidence="25" id="KW-1185">Reference proteome</keyword>
<evidence type="ECO:0000259" key="24">
    <source>
        <dbReference type="PROSITE" id="PS50026"/>
    </source>
</evidence>
<dbReference type="InterPro" id="IPR000742">
    <property type="entry name" value="EGF"/>
</dbReference>
<evidence type="ECO:0000256" key="20">
    <source>
        <dbReference type="PROSITE-ProRule" id="PRU10141"/>
    </source>
</evidence>
<keyword evidence="7 22" id="KW-0732">Signal</keyword>
<name>A0A1S2Y502_CICAR</name>
<accession>A0A1S2Y502</accession>
<evidence type="ECO:0000256" key="8">
    <source>
        <dbReference type="ARBA" id="ARBA00022737"/>
    </source>
</evidence>
<comment type="catalytic activity">
    <reaction evidence="17">
        <text>L-threonyl-[protein] + ATP = O-phospho-L-threonyl-[protein] + ADP + H(+)</text>
        <dbReference type="Rhea" id="RHEA:46608"/>
        <dbReference type="Rhea" id="RHEA-COMP:11060"/>
        <dbReference type="Rhea" id="RHEA-COMP:11605"/>
        <dbReference type="ChEBI" id="CHEBI:15378"/>
        <dbReference type="ChEBI" id="CHEBI:30013"/>
        <dbReference type="ChEBI" id="CHEBI:30616"/>
        <dbReference type="ChEBI" id="CHEBI:61977"/>
        <dbReference type="ChEBI" id="CHEBI:456216"/>
    </reaction>
</comment>
<dbReference type="GO" id="GO:0004674">
    <property type="term" value="F:protein serine/threonine kinase activity"/>
    <property type="evidence" value="ECO:0007669"/>
    <property type="project" value="UniProtKB-KW"/>
</dbReference>
<evidence type="ECO:0000259" key="23">
    <source>
        <dbReference type="PROSITE" id="PS50011"/>
    </source>
</evidence>
<dbReference type="InterPro" id="IPR000152">
    <property type="entry name" value="EGF-type_Asp/Asn_hydroxyl_site"/>
</dbReference>
<dbReference type="CDD" id="cd14066">
    <property type="entry name" value="STKc_IRAK"/>
    <property type="match status" value="1"/>
</dbReference>
<dbReference type="CDD" id="cd00054">
    <property type="entry name" value="EGF_CA"/>
    <property type="match status" value="1"/>
</dbReference>
<evidence type="ECO:0000256" key="18">
    <source>
        <dbReference type="ARBA" id="ARBA00058961"/>
    </source>
</evidence>
<keyword evidence="11 20" id="KW-0067">ATP-binding</keyword>
<dbReference type="InterPro" id="IPR000719">
    <property type="entry name" value="Prot_kinase_dom"/>
</dbReference>
<dbReference type="Pfam" id="PF07714">
    <property type="entry name" value="PK_Tyr_Ser-Thr"/>
    <property type="match status" value="1"/>
</dbReference>
<evidence type="ECO:0000256" key="5">
    <source>
        <dbReference type="ARBA" id="ARBA00022679"/>
    </source>
</evidence>
<dbReference type="FunFam" id="1.10.510.10:FF:000084">
    <property type="entry name" value="Wall-associated receptor kinase 2"/>
    <property type="match status" value="1"/>
</dbReference>
<keyword evidence="2" id="KW-0723">Serine/threonine-protein kinase</keyword>
<dbReference type="Gene3D" id="1.10.510.10">
    <property type="entry name" value="Transferase(Phosphotransferase) domain 1"/>
    <property type="match status" value="1"/>
</dbReference>
<dbReference type="SUPFAM" id="SSF56112">
    <property type="entry name" value="Protein kinase-like (PK-like)"/>
    <property type="match status" value="1"/>
</dbReference>
<organism evidence="25 26">
    <name type="scientific">Cicer arietinum</name>
    <name type="common">Chickpea</name>
    <name type="synonym">Garbanzo</name>
    <dbReference type="NCBI Taxonomy" id="3827"/>
    <lineage>
        <taxon>Eukaryota</taxon>
        <taxon>Viridiplantae</taxon>
        <taxon>Streptophyta</taxon>
        <taxon>Embryophyta</taxon>
        <taxon>Tracheophyta</taxon>
        <taxon>Spermatophyta</taxon>
        <taxon>Magnoliopsida</taxon>
        <taxon>eudicotyledons</taxon>
        <taxon>Gunneridae</taxon>
        <taxon>Pentapetalae</taxon>
        <taxon>rosids</taxon>
        <taxon>fabids</taxon>
        <taxon>Fabales</taxon>
        <taxon>Fabaceae</taxon>
        <taxon>Papilionoideae</taxon>
        <taxon>50 kb inversion clade</taxon>
        <taxon>NPAAA clade</taxon>
        <taxon>Hologalegina</taxon>
        <taxon>IRL clade</taxon>
        <taxon>Cicereae</taxon>
        <taxon>Cicer</taxon>
    </lineage>
</organism>
<dbReference type="InterPro" id="IPR017441">
    <property type="entry name" value="Protein_kinase_ATP_BS"/>
</dbReference>
<evidence type="ECO:0000256" key="6">
    <source>
        <dbReference type="ARBA" id="ARBA00022692"/>
    </source>
</evidence>
<comment type="caution">
    <text evidence="19">Lacks conserved residue(s) required for the propagation of feature annotation.</text>
</comment>
<gene>
    <name evidence="26" type="primary">LOC101498612</name>
</gene>
<protein>
    <submittedName>
        <fullName evidence="26">Wall-associated receptor kinase-like 16</fullName>
    </submittedName>
</protein>
<dbReference type="Proteomes" id="UP000087171">
    <property type="component" value="Chromosome Ca4"/>
</dbReference>
<evidence type="ECO:0000313" key="26">
    <source>
        <dbReference type="RefSeq" id="XP_004498620.1"/>
    </source>
</evidence>
<evidence type="ECO:0000256" key="11">
    <source>
        <dbReference type="ARBA" id="ARBA00022840"/>
    </source>
</evidence>
<reference evidence="26" key="2">
    <citation type="submission" date="2025-08" db="UniProtKB">
        <authorList>
            <consortium name="RefSeq"/>
        </authorList>
    </citation>
    <scope>IDENTIFICATION</scope>
    <source>
        <tissue evidence="26">Etiolated seedlings</tissue>
    </source>
</reference>
<dbReference type="KEGG" id="cam:101498612"/>
<keyword evidence="5" id="KW-0808">Transferase</keyword>
<proteinExistence type="predicted"/>
<evidence type="ECO:0000256" key="21">
    <source>
        <dbReference type="SAM" id="Phobius"/>
    </source>
</evidence>
<evidence type="ECO:0000256" key="2">
    <source>
        <dbReference type="ARBA" id="ARBA00022527"/>
    </source>
</evidence>
<dbReference type="GO" id="GO:0005886">
    <property type="term" value="C:plasma membrane"/>
    <property type="evidence" value="ECO:0007669"/>
    <property type="project" value="TreeGrafter"/>
</dbReference>
<dbReference type="eggNOG" id="ENOG502QQPF">
    <property type="taxonomic scope" value="Eukaryota"/>
</dbReference>
<keyword evidence="3 19" id="KW-0245">EGF-like domain</keyword>
<dbReference type="PANTHER" id="PTHR27005:SF470">
    <property type="entry name" value="ASSOCIATED KINASE-LIKE PROTEIN, PUTATIVE-RELATED"/>
    <property type="match status" value="1"/>
</dbReference>
<dbReference type="PROSITE" id="PS00108">
    <property type="entry name" value="PROTEIN_KINASE_ST"/>
    <property type="match status" value="1"/>
</dbReference>
<dbReference type="InterPro" id="IPR001881">
    <property type="entry name" value="EGF-like_Ca-bd_dom"/>
</dbReference>
<dbReference type="InterPro" id="IPR011009">
    <property type="entry name" value="Kinase-like_dom_sf"/>
</dbReference>
<dbReference type="Gene3D" id="2.10.25.10">
    <property type="entry name" value="Laminin"/>
    <property type="match status" value="1"/>
</dbReference>
<comment type="function">
    <text evidence="18">Serine/threonine-protein kinase that may function as a signaling receptor of extracellular matrix component. Binding to pectin may have significance in the control of cell expansion, morphogenesis and development.</text>
</comment>
<evidence type="ECO:0000256" key="12">
    <source>
        <dbReference type="ARBA" id="ARBA00022989"/>
    </source>
</evidence>
<evidence type="ECO:0000256" key="19">
    <source>
        <dbReference type="PROSITE-ProRule" id="PRU00076"/>
    </source>
</evidence>
<reference evidence="25" key="1">
    <citation type="journal article" date="2013" name="Nat. Biotechnol.">
        <title>Draft genome sequence of chickpea (Cicer arietinum) provides a resource for trait improvement.</title>
        <authorList>
            <person name="Varshney R.K."/>
            <person name="Song C."/>
            <person name="Saxena R.K."/>
            <person name="Azam S."/>
            <person name="Yu S."/>
            <person name="Sharpe A.G."/>
            <person name="Cannon S."/>
            <person name="Baek J."/>
            <person name="Rosen B.D."/>
            <person name="Tar'an B."/>
            <person name="Millan T."/>
            <person name="Zhang X."/>
            <person name="Ramsay L.D."/>
            <person name="Iwata A."/>
            <person name="Wang Y."/>
            <person name="Nelson W."/>
            <person name="Farmer A.D."/>
            <person name="Gaur P.M."/>
            <person name="Soderlund C."/>
            <person name="Penmetsa R.V."/>
            <person name="Xu C."/>
            <person name="Bharti A.K."/>
            <person name="He W."/>
            <person name="Winter P."/>
            <person name="Zhao S."/>
            <person name="Hane J.K."/>
            <person name="Carrasquilla-Garcia N."/>
            <person name="Condie J.A."/>
            <person name="Upadhyaya H.D."/>
            <person name="Luo M.C."/>
            <person name="Thudi M."/>
            <person name="Gowda C.L."/>
            <person name="Singh N.P."/>
            <person name="Lichtenzveig J."/>
            <person name="Gali K.K."/>
            <person name="Rubio J."/>
            <person name="Nadarajan N."/>
            <person name="Dolezel J."/>
            <person name="Bansal K.C."/>
            <person name="Xu X."/>
            <person name="Edwards D."/>
            <person name="Zhang G."/>
            <person name="Kahl G."/>
            <person name="Gil J."/>
            <person name="Singh K.B."/>
            <person name="Datta S.K."/>
            <person name="Jackson S.A."/>
            <person name="Wang J."/>
            <person name="Cook D.R."/>
        </authorList>
    </citation>
    <scope>NUCLEOTIDE SEQUENCE [LARGE SCALE GENOMIC DNA]</scope>
    <source>
        <strain evidence="25">cv. CDC Frontier</strain>
    </source>
</reference>
<evidence type="ECO:0000313" key="25">
    <source>
        <dbReference type="Proteomes" id="UP000087171"/>
    </source>
</evidence>
<dbReference type="Gene3D" id="3.30.200.20">
    <property type="entry name" value="Phosphorylase Kinase, domain 1"/>
    <property type="match status" value="1"/>
</dbReference>
<evidence type="ECO:0000256" key="1">
    <source>
        <dbReference type="ARBA" id="ARBA00004479"/>
    </source>
</evidence>
<dbReference type="PROSITE" id="PS50026">
    <property type="entry name" value="EGF_3"/>
    <property type="match status" value="1"/>
</dbReference>
<dbReference type="STRING" id="3827.A0A1S2Y502"/>
<evidence type="ECO:0000256" key="16">
    <source>
        <dbReference type="ARBA" id="ARBA00047558"/>
    </source>
</evidence>
<evidence type="ECO:0000256" key="9">
    <source>
        <dbReference type="ARBA" id="ARBA00022741"/>
    </source>
</evidence>
<evidence type="ECO:0000256" key="17">
    <source>
        <dbReference type="ARBA" id="ARBA00047951"/>
    </source>
</evidence>
<keyword evidence="15" id="KW-0325">Glycoprotein</keyword>
<feature type="chain" id="PRO_5010186062" evidence="22">
    <location>
        <begin position="25"/>
        <end position="748"/>
    </location>
</feature>
<keyword evidence="4" id="KW-0597">Phosphoprotein</keyword>
<evidence type="ECO:0000256" key="4">
    <source>
        <dbReference type="ARBA" id="ARBA00022553"/>
    </source>
</evidence>
<dbReference type="RefSeq" id="XP_004498620.1">
    <property type="nucleotide sequence ID" value="XM_004498563.3"/>
</dbReference>
<keyword evidence="8" id="KW-0677">Repeat</keyword>
<evidence type="ECO:0000256" key="15">
    <source>
        <dbReference type="ARBA" id="ARBA00023180"/>
    </source>
</evidence>
<dbReference type="OrthoDB" id="4062651at2759"/>
<dbReference type="GO" id="GO:0030247">
    <property type="term" value="F:polysaccharide binding"/>
    <property type="evidence" value="ECO:0007669"/>
    <property type="project" value="InterPro"/>
</dbReference>
<dbReference type="PROSITE" id="PS01187">
    <property type="entry name" value="EGF_CA"/>
    <property type="match status" value="1"/>
</dbReference>
<dbReference type="GeneID" id="101498612"/>
<dbReference type="InterPro" id="IPR018097">
    <property type="entry name" value="EGF_Ca-bd_CS"/>
</dbReference>
<dbReference type="PROSITE" id="PS50011">
    <property type="entry name" value="PROTEIN_KINASE_DOM"/>
    <property type="match status" value="1"/>
</dbReference>
<dbReference type="InterPro" id="IPR001245">
    <property type="entry name" value="Ser-Thr/Tyr_kinase_cat_dom"/>
</dbReference>
<dbReference type="InterPro" id="IPR025287">
    <property type="entry name" value="WAK_GUB"/>
</dbReference>
<keyword evidence="13 21" id="KW-0472">Membrane</keyword>
<feature type="binding site" evidence="20">
    <location>
        <position position="446"/>
    </location>
    <ligand>
        <name>ATP</name>
        <dbReference type="ChEBI" id="CHEBI:30616"/>
    </ligand>
</feature>
<keyword evidence="12 21" id="KW-1133">Transmembrane helix</keyword>
<keyword evidence="6 21" id="KW-0812">Transmembrane</keyword>
<dbReference type="PROSITE" id="PS51257">
    <property type="entry name" value="PROKAR_LIPOPROTEIN"/>
    <property type="match status" value="1"/>
</dbReference>